<sequence>MTPTLQESEKGELRIYKELDHPFIIKMLAAFQTSIRLCLVLELAAHRSGWQSFIGVFMKNPSCTATSNGRTSFWQLTITSIFGHSKS</sequence>
<reference evidence="1 2" key="1">
    <citation type="submission" date="2019-12" db="EMBL/GenBank/DDBJ databases">
        <title>Chromosome-level assembly of the Caenorhabditis remanei genome.</title>
        <authorList>
            <person name="Teterina A.A."/>
            <person name="Willis J.H."/>
            <person name="Phillips P.C."/>
        </authorList>
    </citation>
    <scope>NUCLEOTIDE SEQUENCE [LARGE SCALE GENOMIC DNA]</scope>
    <source>
        <strain evidence="1 2">PX506</strain>
        <tissue evidence="1">Whole organism</tissue>
    </source>
</reference>
<evidence type="ECO:0008006" key="3">
    <source>
        <dbReference type="Google" id="ProtNLM"/>
    </source>
</evidence>
<dbReference type="GeneID" id="78776059"/>
<proteinExistence type="predicted"/>
<dbReference type="Proteomes" id="UP000483820">
    <property type="component" value="Chromosome IV"/>
</dbReference>
<dbReference type="Gene3D" id="3.30.200.20">
    <property type="entry name" value="Phosphorylase Kinase, domain 1"/>
    <property type="match status" value="1"/>
</dbReference>
<dbReference type="AlphaFoldDB" id="A0A6A5GWM3"/>
<evidence type="ECO:0000313" key="2">
    <source>
        <dbReference type="Proteomes" id="UP000483820"/>
    </source>
</evidence>
<dbReference type="InterPro" id="IPR011009">
    <property type="entry name" value="Kinase-like_dom_sf"/>
</dbReference>
<dbReference type="KEGG" id="crq:GCK72_015476"/>
<comment type="caution">
    <text evidence="1">The sequence shown here is derived from an EMBL/GenBank/DDBJ whole genome shotgun (WGS) entry which is preliminary data.</text>
</comment>
<name>A0A6A5GWM3_CAERE</name>
<protein>
    <recommendedName>
        <fullName evidence="3">Protein kinase domain-containing protein</fullName>
    </recommendedName>
</protein>
<organism evidence="1 2">
    <name type="scientific">Caenorhabditis remanei</name>
    <name type="common">Caenorhabditis vulgaris</name>
    <dbReference type="NCBI Taxonomy" id="31234"/>
    <lineage>
        <taxon>Eukaryota</taxon>
        <taxon>Metazoa</taxon>
        <taxon>Ecdysozoa</taxon>
        <taxon>Nematoda</taxon>
        <taxon>Chromadorea</taxon>
        <taxon>Rhabditida</taxon>
        <taxon>Rhabditina</taxon>
        <taxon>Rhabditomorpha</taxon>
        <taxon>Rhabditoidea</taxon>
        <taxon>Rhabditidae</taxon>
        <taxon>Peloderinae</taxon>
        <taxon>Caenorhabditis</taxon>
    </lineage>
</organism>
<dbReference type="RefSeq" id="XP_053585668.1">
    <property type="nucleotide sequence ID" value="XM_053730896.1"/>
</dbReference>
<gene>
    <name evidence="1" type="ORF">GCK72_015476</name>
</gene>
<evidence type="ECO:0000313" key="1">
    <source>
        <dbReference type="EMBL" id="KAF1759016.1"/>
    </source>
</evidence>
<dbReference type="EMBL" id="WUAV01000004">
    <property type="protein sequence ID" value="KAF1759016.1"/>
    <property type="molecule type" value="Genomic_DNA"/>
</dbReference>
<accession>A0A6A5GWM3</accession>
<dbReference type="CTD" id="78776059"/>
<dbReference type="SUPFAM" id="SSF56112">
    <property type="entry name" value="Protein kinase-like (PK-like)"/>
    <property type="match status" value="1"/>
</dbReference>